<evidence type="ECO:0000256" key="9">
    <source>
        <dbReference type="SAM" id="Phobius"/>
    </source>
</evidence>
<feature type="transmembrane region" description="Helical" evidence="9">
    <location>
        <begin position="354"/>
        <end position="373"/>
    </location>
</feature>
<feature type="transmembrane region" description="Helical" evidence="9">
    <location>
        <begin position="102"/>
        <end position="130"/>
    </location>
</feature>
<dbReference type="RefSeq" id="WP_124869926.1">
    <property type="nucleotide sequence ID" value="NZ_RQZF01000004.1"/>
</dbReference>
<dbReference type="PANTHER" id="PTHR47019:SF1">
    <property type="entry name" value="LIPID II FLIPPASE MURJ"/>
    <property type="match status" value="1"/>
</dbReference>
<comment type="subcellular location">
    <subcellularLocation>
        <location evidence="1">Cell membrane</location>
        <topology evidence="1">Multi-pass membrane protein</topology>
    </subcellularLocation>
</comment>
<dbReference type="PRINTS" id="PR01806">
    <property type="entry name" value="VIRFACTRMVIN"/>
</dbReference>
<keyword evidence="2" id="KW-1003">Cell membrane</keyword>
<feature type="transmembrane region" description="Helical" evidence="9">
    <location>
        <begin position="393"/>
        <end position="413"/>
    </location>
</feature>
<evidence type="ECO:0000256" key="7">
    <source>
        <dbReference type="ARBA" id="ARBA00023136"/>
    </source>
</evidence>
<feature type="region of interest" description="Disordered" evidence="8">
    <location>
        <begin position="583"/>
        <end position="644"/>
    </location>
</feature>
<evidence type="ECO:0000256" key="8">
    <source>
        <dbReference type="SAM" id="MobiDB-lite"/>
    </source>
</evidence>
<dbReference type="Proteomes" id="UP000280444">
    <property type="component" value="Unassembled WGS sequence"/>
</dbReference>
<dbReference type="GO" id="GO:0034204">
    <property type="term" value="P:lipid translocation"/>
    <property type="evidence" value="ECO:0007669"/>
    <property type="project" value="TreeGrafter"/>
</dbReference>
<dbReference type="GO" id="GO:0005886">
    <property type="term" value="C:plasma membrane"/>
    <property type="evidence" value="ECO:0007669"/>
    <property type="project" value="UniProtKB-SubCell"/>
</dbReference>
<keyword evidence="5" id="KW-0573">Peptidoglycan synthesis</keyword>
<reference evidence="10 11" key="1">
    <citation type="submission" date="2018-11" db="EMBL/GenBank/DDBJ databases">
        <title>Genomes From Bacteria Associated with the Canine Oral Cavity: a Test Case for Automated Genome-Based Taxonomic Assignment.</title>
        <authorList>
            <person name="Coil D.A."/>
            <person name="Jospin G."/>
            <person name="Darling A.E."/>
            <person name="Wallis C."/>
            <person name="Davis I.J."/>
            <person name="Harris S."/>
            <person name="Eisen J.A."/>
            <person name="Holcombe L.J."/>
            <person name="O'Flynn C."/>
        </authorList>
    </citation>
    <scope>NUCLEOTIDE SEQUENCE [LARGE SCALE GENOMIC DNA]</scope>
    <source>
        <strain evidence="10 11">OH770</strain>
    </source>
</reference>
<feature type="transmembrane region" description="Helical" evidence="9">
    <location>
        <begin position="883"/>
        <end position="905"/>
    </location>
</feature>
<feature type="transmembrane region" description="Helical" evidence="9">
    <location>
        <begin position="452"/>
        <end position="477"/>
    </location>
</feature>
<dbReference type="GO" id="GO:0015648">
    <property type="term" value="F:lipid-linked peptidoglycan transporter activity"/>
    <property type="evidence" value="ECO:0007669"/>
    <property type="project" value="TreeGrafter"/>
</dbReference>
<organism evidence="10 11">
    <name type="scientific">Schaalia canis</name>
    <dbReference type="NCBI Taxonomy" id="100469"/>
    <lineage>
        <taxon>Bacteria</taxon>
        <taxon>Bacillati</taxon>
        <taxon>Actinomycetota</taxon>
        <taxon>Actinomycetes</taxon>
        <taxon>Actinomycetales</taxon>
        <taxon>Actinomycetaceae</taxon>
        <taxon>Schaalia</taxon>
    </lineage>
</organism>
<feature type="compositionally biased region" description="Polar residues" evidence="8">
    <location>
        <begin position="919"/>
        <end position="933"/>
    </location>
</feature>
<feature type="transmembrane region" description="Helical" evidence="9">
    <location>
        <begin position="212"/>
        <end position="237"/>
    </location>
</feature>
<feature type="region of interest" description="Disordered" evidence="8">
    <location>
        <begin position="695"/>
        <end position="777"/>
    </location>
</feature>
<feature type="transmembrane region" description="Helical" evidence="9">
    <location>
        <begin position="533"/>
        <end position="551"/>
    </location>
</feature>
<feature type="transmembrane region" description="Helical" evidence="9">
    <location>
        <begin position="43"/>
        <end position="62"/>
    </location>
</feature>
<dbReference type="GO" id="GO:0008360">
    <property type="term" value="P:regulation of cell shape"/>
    <property type="evidence" value="ECO:0007669"/>
    <property type="project" value="UniProtKB-KW"/>
</dbReference>
<feature type="transmembrane region" description="Helical" evidence="9">
    <location>
        <begin position="178"/>
        <end position="197"/>
    </location>
</feature>
<evidence type="ECO:0000256" key="6">
    <source>
        <dbReference type="ARBA" id="ARBA00022989"/>
    </source>
</evidence>
<accession>A0A3P1SEC7</accession>
<feature type="transmembrane region" description="Helical" evidence="9">
    <location>
        <begin position="489"/>
        <end position="513"/>
    </location>
</feature>
<proteinExistence type="predicted"/>
<dbReference type="Pfam" id="PF03023">
    <property type="entry name" value="MurJ"/>
    <property type="match status" value="1"/>
</dbReference>
<protein>
    <submittedName>
        <fullName evidence="10">Murein biosynthesis integral membrane protein MurJ</fullName>
    </submittedName>
</protein>
<evidence type="ECO:0000256" key="2">
    <source>
        <dbReference type="ARBA" id="ARBA00022475"/>
    </source>
</evidence>
<comment type="caution">
    <text evidence="10">The sequence shown here is derived from an EMBL/GenBank/DDBJ whole genome shotgun (WGS) entry which is preliminary data.</text>
</comment>
<feature type="transmembrane region" description="Helical" evidence="9">
    <location>
        <begin position="425"/>
        <end position="446"/>
    </location>
</feature>
<dbReference type="OrthoDB" id="9786339at2"/>
<evidence type="ECO:0000313" key="11">
    <source>
        <dbReference type="Proteomes" id="UP000280444"/>
    </source>
</evidence>
<feature type="transmembrane region" description="Helical" evidence="9">
    <location>
        <begin position="68"/>
        <end position="90"/>
    </location>
</feature>
<sequence>MSSPASDTTTPQAQRSSSLLRSSAVMASGTLVSRILGFIRASMLLAALGSVAGGVMASFQTANTLPNMVFNILAAGVFDAVLVPQIVRAMKRSQGDVYVNRLITLAGTILFAVTMVAMVLSPLLILITAAGYDAEIRALAIAFSLVCLPQIFFYGLYNLLGEVLNARGVFGPYMWAPVVNNIVGIAGLAVFLAMWGVEPTLLPIADFTGPQFWVLAGSSTLGVISQALVLIIPLRAAGIRLRPDFHFRNTSFGSASKVAGWTFATLAVSQVGVLSTSNIAAQADAWAHRYQPNPSAVADAAQVVVGNAAYATAFMIFMVPQSLIAVSLATAVFTRLSHAAAQNDDRTVAENYSFGVKAISTLTLLAAAILMAGAIPMMQMVAPTTQPPVVEGYAWVLLALMPGVASTGMILMSQRVFFAYEDAKPVFLMGIAPTLLQVIVGWSVYFATGPRWWVVGAALAETVCRVVQGVIAIVWVARRNAYVNQRQLLLSYGYSFAASIAALFASLGAMMLMGWHTAAGSVLGRVGASMGRLVVVSIVATIVFWLVMRFLTPAETARVGALIAQRLPLPTGLARFIVGRQGEDSVSSDSTDRSDTGESGDLMNRNEYDEHEEQGAVPESFAPPAVPRDAFPSPAGDTEDQQHLPDLSFPEWMQLTPTEVADLSALSENPDVSDDAVMGDDFSEDLRAFNDALEDSLSDDDEPATRPAGIPIYPDAIPASADTGADQPGEAVPFDEPAQVDEVGDAPIALPNDPDEANTGDNADGDTGTDSSDSVGTKEKVAAAASAVGAGAATAYAATALHARKALSAVQGAFSKAAEKARTSAASATPVPASSQPEGDSMDDTLTTTPRFSAASAATPAGSSDRATVEATPGRFDPTRPTIIFFVIFTIVAFVWAVMTATAPLEKPSISRPDEVPLQDQSAAQSDAPTEQEPTPDEPVPGPVISSVTVLSWRDDQGDYENRAINMIDGDFETEWHSREFDRPFGDDTSLSLVVRFKEKTTLSELTLHMPESTTGGELMLKAPNPDQPRRGETLVTTEMSPTTTITLPSPIETDSVTLSFRQVPRSVDDANWAWIYEITAK</sequence>
<feature type="compositionally biased region" description="Low complexity" evidence="8">
    <location>
        <begin position="847"/>
        <end position="864"/>
    </location>
</feature>
<name>A0A3P1SEC7_9ACTO</name>
<feature type="region of interest" description="Disordered" evidence="8">
    <location>
        <begin position="823"/>
        <end position="874"/>
    </location>
</feature>
<keyword evidence="6 9" id="KW-1133">Transmembrane helix</keyword>
<dbReference type="InterPro" id="IPR051050">
    <property type="entry name" value="Lipid_II_flippase_MurJ/MviN"/>
</dbReference>
<keyword evidence="3 9" id="KW-0812">Transmembrane</keyword>
<dbReference type="AlphaFoldDB" id="A0A3P1SEC7"/>
<dbReference type="EMBL" id="RQZF01000004">
    <property type="protein sequence ID" value="RRC95369.1"/>
    <property type="molecule type" value="Genomic_DNA"/>
</dbReference>
<evidence type="ECO:0000256" key="4">
    <source>
        <dbReference type="ARBA" id="ARBA00022960"/>
    </source>
</evidence>
<evidence type="ECO:0000313" key="10">
    <source>
        <dbReference type="EMBL" id="RRC95369.1"/>
    </source>
</evidence>
<gene>
    <name evidence="10" type="ORF">EII11_05685</name>
</gene>
<dbReference type="InterPro" id="IPR004268">
    <property type="entry name" value="MurJ"/>
</dbReference>
<feature type="transmembrane region" description="Helical" evidence="9">
    <location>
        <begin position="258"/>
        <end position="281"/>
    </location>
</feature>
<feature type="compositionally biased region" description="Low complexity" evidence="8">
    <location>
        <begin position="823"/>
        <end position="835"/>
    </location>
</feature>
<dbReference type="GO" id="GO:0009252">
    <property type="term" value="P:peptidoglycan biosynthetic process"/>
    <property type="evidence" value="ECO:0007669"/>
    <property type="project" value="UniProtKB-KW"/>
</dbReference>
<feature type="compositionally biased region" description="Low complexity" evidence="8">
    <location>
        <begin position="759"/>
        <end position="774"/>
    </location>
</feature>
<keyword evidence="4" id="KW-0133">Cell shape</keyword>
<dbReference type="CDD" id="cd13123">
    <property type="entry name" value="MATE_MurJ_like"/>
    <property type="match status" value="1"/>
</dbReference>
<keyword evidence="7 9" id="KW-0472">Membrane</keyword>
<evidence type="ECO:0000256" key="5">
    <source>
        <dbReference type="ARBA" id="ARBA00022984"/>
    </source>
</evidence>
<feature type="transmembrane region" description="Helical" evidence="9">
    <location>
        <begin position="136"/>
        <end position="157"/>
    </location>
</feature>
<dbReference type="PANTHER" id="PTHR47019">
    <property type="entry name" value="LIPID II FLIPPASE MURJ"/>
    <property type="match status" value="1"/>
</dbReference>
<keyword evidence="11" id="KW-1185">Reference proteome</keyword>
<feature type="region of interest" description="Disordered" evidence="8">
    <location>
        <begin position="907"/>
        <end position="943"/>
    </location>
</feature>
<feature type="transmembrane region" description="Helical" evidence="9">
    <location>
        <begin position="308"/>
        <end position="333"/>
    </location>
</feature>
<evidence type="ECO:0000256" key="3">
    <source>
        <dbReference type="ARBA" id="ARBA00022692"/>
    </source>
</evidence>
<evidence type="ECO:0000256" key="1">
    <source>
        <dbReference type="ARBA" id="ARBA00004651"/>
    </source>
</evidence>